<sequence>MNSYLTFTRDRWAELRKSTPMTLTEKELTSLRGINENINIDEVTEIYLPLIRLLQLHIDSHREKNIILEQFLSHQDIKSPFIIGIAGSVAVGKSTTARIIQTLLKQLLPNLDTQLVTTDGFLYPNEHLKARKIMHRKGFPESYDTQSLVSFVSDVKSGKKSVSAPLYSHLTYNITVERKIVESPDILIIEGLNVLQNSNDYPDELHHRFVSDFLNFSIYVDASHEQLKEWYVERFLKLRESAFKENGSYFSHYTELSTKESIDKAQHIWDTINGINLEENILPTKNRAHLILSKGKNHSINQVSIRK</sequence>
<evidence type="ECO:0000256" key="2">
    <source>
        <dbReference type="ARBA" id="ARBA00004496"/>
    </source>
</evidence>
<evidence type="ECO:0000313" key="17">
    <source>
        <dbReference type="EMBL" id="RYU40751.1"/>
    </source>
</evidence>
<gene>
    <name evidence="14" type="primary">coaA</name>
    <name evidence="17" type="ORF">ERW49_18900</name>
</gene>
<dbReference type="GO" id="GO:0005524">
    <property type="term" value="F:ATP binding"/>
    <property type="evidence" value="ECO:0007669"/>
    <property type="project" value="UniProtKB-UniRule"/>
</dbReference>
<evidence type="ECO:0000256" key="6">
    <source>
        <dbReference type="ARBA" id="ARBA00015080"/>
    </source>
</evidence>
<dbReference type="HAMAP" id="MF_00215">
    <property type="entry name" value="Pantothen_kinase_1"/>
    <property type="match status" value="1"/>
</dbReference>
<dbReference type="SUPFAM" id="SSF52540">
    <property type="entry name" value="P-loop containing nucleoside triphosphate hydrolases"/>
    <property type="match status" value="1"/>
</dbReference>
<evidence type="ECO:0000256" key="10">
    <source>
        <dbReference type="ARBA" id="ARBA00022777"/>
    </source>
</evidence>
<evidence type="ECO:0000256" key="15">
    <source>
        <dbReference type="RuleBase" id="RU003530"/>
    </source>
</evidence>
<dbReference type="AlphaFoldDB" id="A0A4Q5K4Z4"/>
<protein>
    <recommendedName>
        <fullName evidence="6 14">Pantothenate kinase</fullName>
        <ecNumber evidence="5 14">2.7.1.33</ecNumber>
    </recommendedName>
    <alternativeName>
        <fullName evidence="13 14">Pantothenic acid kinase</fullName>
    </alternativeName>
</protein>
<dbReference type="Pfam" id="PF00485">
    <property type="entry name" value="PRK"/>
    <property type="match status" value="1"/>
</dbReference>
<feature type="binding site" evidence="14">
    <location>
        <begin position="87"/>
        <end position="94"/>
    </location>
    <ligand>
        <name>ATP</name>
        <dbReference type="ChEBI" id="CHEBI:30616"/>
    </ligand>
</feature>
<evidence type="ECO:0000259" key="16">
    <source>
        <dbReference type="Pfam" id="PF00485"/>
    </source>
</evidence>
<evidence type="ECO:0000256" key="5">
    <source>
        <dbReference type="ARBA" id="ARBA00012102"/>
    </source>
</evidence>
<evidence type="ECO:0000256" key="12">
    <source>
        <dbReference type="ARBA" id="ARBA00022993"/>
    </source>
</evidence>
<keyword evidence="7 14" id="KW-0963">Cytoplasm</keyword>
<dbReference type="PANTHER" id="PTHR10285">
    <property type="entry name" value="URIDINE KINASE"/>
    <property type="match status" value="1"/>
</dbReference>
<dbReference type="GO" id="GO:0004594">
    <property type="term" value="F:pantothenate kinase activity"/>
    <property type="evidence" value="ECO:0007669"/>
    <property type="project" value="UniProtKB-UniRule"/>
</dbReference>
<evidence type="ECO:0000256" key="3">
    <source>
        <dbReference type="ARBA" id="ARBA00005225"/>
    </source>
</evidence>
<evidence type="ECO:0000256" key="11">
    <source>
        <dbReference type="ARBA" id="ARBA00022840"/>
    </source>
</evidence>
<comment type="subcellular location">
    <subcellularLocation>
        <location evidence="2 14 15">Cytoplasm</location>
    </subcellularLocation>
</comment>
<comment type="catalytic activity">
    <reaction evidence="1 14 15">
        <text>(R)-pantothenate + ATP = (R)-4'-phosphopantothenate + ADP + H(+)</text>
        <dbReference type="Rhea" id="RHEA:16373"/>
        <dbReference type="ChEBI" id="CHEBI:10986"/>
        <dbReference type="ChEBI" id="CHEBI:15378"/>
        <dbReference type="ChEBI" id="CHEBI:29032"/>
        <dbReference type="ChEBI" id="CHEBI:30616"/>
        <dbReference type="ChEBI" id="CHEBI:456216"/>
        <dbReference type="EC" id="2.7.1.33"/>
    </reaction>
</comment>
<dbReference type="NCBIfam" id="TIGR00554">
    <property type="entry name" value="panK_bact"/>
    <property type="match status" value="1"/>
</dbReference>
<dbReference type="InterPro" id="IPR006083">
    <property type="entry name" value="PRK/URK"/>
</dbReference>
<evidence type="ECO:0000256" key="4">
    <source>
        <dbReference type="ARBA" id="ARBA00006087"/>
    </source>
</evidence>
<evidence type="ECO:0000256" key="1">
    <source>
        <dbReference type="ARBA" id="ARBA00001206"/>
    </source>
</evidence>
<comment type="pathway">
    <text evidence="3 14 15">Cofactor biosynthesis; coenzyme A biosynthesis; CoA from (R)-pantothenate: step 1/5.</text>
</comment>
<comment type="similarity">
    <text evidence="4 14 15">Belongs to the prokaryotic pantothenate kinase family.</text>
</comment>
<evidence type="ECO:0000256" key="14">
    <source>
        <dbReference type="HAMAP-Rule" id="MF_00215"/>
    </source>
</evidence>
<evidence type="ECO:0000256" key="9">
    <source>
        <dbReference type="ARBA" id="ARBA00022741"/>
    </source>
</evidence>
<proteinExistence type="inferred from homology"/>
<feature type="domain" description="Phosphoribulokinase/uridine kinase" evidence="16">
    <location>
        <begin position="82"/>
        <end position="226"/>
    </location>
</feature>
<dbReference type="EC" id="2.7.1.33" evidence="5 14"/>
<dbReference type="PIRSF" id="PIRSF000545">
    <property type="entry name" value="Pantothenate_kin"/>
    <property type="match status" value="1"/>
</dbReference>
<evidence type="ECO:0000256" key="7">
    <source>
        <dbReference type="ARBA" id="ARBA00022490"/>
    </source>
</evidence>
<dbReference type="GeneID" id="56277132"/>
<dbReference type="UniPathway" id="UPA00241">
    <property type="reaction ID" value="UER00352"/>
</dbReference>
<evidence type="ECO:0000256" key="8">
    <source>
        <dbReference type="ARBA" id="ARBA00022679"/>
    </source>
</evidence>
<organism evidence="17 18">
    <name type="scientific">Aliivibrio finisterrensis</name>
    <dbReference type="NCBI Taxonomy" id="511998"/>
    <lineage>
        <taxon>Bacteria</taxon>
        <taxon>Pseudomonadati</taxon>
        <taxon>Pseudomonadota</taxon>
        <taxon>Gammaproteobacteria</taxon>
        <taxon>Vibrionales</taxon>
        <taxon>Vibrionaceae</taxon>
        <taxon>Aliivibrio</taxon>
    </lineage>
</organism>
<dbReference type="GO" id="GO:0015937">
    <property type="term" value="P:coenzyme A biosynthetic process"/>
    <property type="evidence" value="ECO:0007669"/>
    <property type="project" value="UniProtKB-UniRule"/>
</dbReference>
<keyword evidence="10 14" id="KW-0418">Kinase</keyword>
<dbReference type="Proteomes" id="UP000293465">
    <property type="component" value="Unassembled WGS sequence"/>
</dbReference>
<dbReference type="OrthoDB" id="1550976at2"/>
<evidence type="ECO:0000313" key="18">
    <source>
        <dbReference type="Proteomes" id="UP000293465"/>
    </source>
</evidence>
<name>A0A4Q5K4Z4_9GAMM</name>
<dbReference type="CDD" id="cd02025">
    <property type="entry name" value="PanK"/>
    <property type="match status" value="1"/>
</dbReference>
<dbReference type="InterPro" id="IPR027417">
    <property type="entry name" value="P-loop_NTPase"/>
</dbReference>
<dbReference type="GO" id="GO:0005737">
    <property type="term" value="C:cytoplasm"/>
    <property type="evidence" value="ECO:0007669"/>
    <property type="project" value="UniProtKB-SubCell"/>
</dbReference>
<dbReference type="Gene3D" id="3.40.50.300">
    <property type="entry name" value="P-loop containing nucleotide triphosphate hydrolases"/>
    <property type="match status" value="1"/>
</dbReference>
<accession>A0A4Q5K4Z4</accession>
<keyword evidence="8 14" id="KW-0808">Transferase</keyword>
<evidence type="ECO:0000256" key="13">
    <source>
        <dbReference type="ARBA" id="ARBA00032866"/>
    </source>
</evidence>
<dbReference type="InterPro" id="IPR004566">
    <property type="entry name" value="PanK"/>
</dbReference>
<keyword evidence="9 14" id="KW-0547">Nucleotide-binding</keyword>
<keyword evidence="11 14" id="KW-0067">ATP-binding</keyword>
<dbReference type="EMBL" id="SEZJ01000033">
    <property type="protein sequence ID" value="RYU40751.1"/>
    <property type="molecule type" value="Genomic_DNA"/>
</dbReference>
<keyword evidence="12 14" id="KW-0173">Coenzyme A biosynthesis</keyword>
<reference evidence="17 18" key="1">
    <citation type="submission" date="2019-02" db="EMBL/GenBank/DDBJ databases">
        <title>Genome sequences of Aliivibrio finisterrensis strains from farmed Atlantic salmon.</title>
        <authorList>
            <person name="Bowman J.P."/>
        </authorList>
    </citation>
    <scope>NUCLEOTIDE SEQUENCE [LARGE SCALE GENOMIC DNA]</scope>
    <source>
        <strain evidence="17 18">A32</strain>
    </source>
</reference>
<comment type="caution">
    <text evidence="17">The sequence shown here is derived from an EMBL/GenBank/DDBJ whole genome shotgun (WGS) entry which is preliminary data.</text>
</comment>
<dbReference type="RefSeq" id="WP_130088406.1">
    <property type="nucleotide sequence ID" value="NZ_SEZJ01000033.1"/>
</dbReference>